<evidence type="ECO:0000313" key="2">
    <source>
        <dbReference type="EMBL" id="MCO6415965.1"/>
    </source>
</evidence>
<evidence type="ECO:0000313" key="3">
    <source>
        <dbReference type="Proteomes" id="UP001523392"/>
    </source>
</evidence>
<organism evidence="2 3">
    <name type="scientific">Siccirubricoccus soli</name>
    <dbReference type="NCBI Taxonomy" id="2899147"/>
    <lineage>
        <taxon>Bacteria</taxon>
        <taxon>Pseudomonadati</taxon>
        <taxon>Pseudomonadota</taxon>
        <taxon>Alphaproteobacteria</taxon>
        <taxon>Acetobacterales</taxon>
        <taxon>Roseomonadaceae</taxon>
        <taxon>Siccirubricoccus</taxon>
    </lineage>
</organism>
<dbReference type="PRINTS" id="PR00080">
    <property type="entry name" value="SDRFAMILY"/>
</dbReference>
<dbReference type="InterPro" id="IPR036291">
    <property type="entry name" value="NAD(P)-bd_dom_sf"/>
</dbReference>
<dbReference type="RefSeq" id="WP_252952577.1">
    <property type="nucleotide sequence ID" value="NZ_JAFIRR010000040.1"/>
</dbReference>
<dbReference type="PRINTS" id="PR00081">
    <property type="entry name" value="GDHRDH"/>
</dbReference>
<accession>A0ABT1D4Q5</accession>
<name>A0ABT1D4Q5_9PROT</name>
<dbReference type="Gene3D" id="3.40.50.720">
    <property type="entry name" value="NAD(P)-binding Rossmann-like Domain"/>
    <property type="match status" value="1"/>
</dbReference>
<dbReference type="PANTHER" id="PTHR42760:SF132">
    <property type="entry name" value="SHORT-CHAIN DEHYDROGENASE_REDUCTASE FAMILY PROTEIN"/>
    <property type="match status" value="1"/>
</dbReference>
<dbReference type="InterPro" id="IPR020904">
    <property type="entry name" value="Sc_DH/Rdtase_CS"/>
</dbReference>
<dbReference type="PANTHER" id="PTHR42760">
    <property type="entry name" value="SHORT-CHAIN DEHYDROGENASES/REDUCTASES FAMILY MEMBER"/>
    <property type="match status" value="1"/>
</dbReference>
<sequence length="259" mass="27816">MTGKLDGRIAIVTGSDSGIGQATAVAFAREGADVVVTYFRDRDGSEETRRQVESAGRRALLLPLDQRDPAQVARLFEATERELGTPFILVNNAGKDSTGTQVADLPDEAWDDIIRSNLHGPFYCCRQFIRARRAAGGQGKIINVTSVHEEIPRAGSAAYNASKGGLRNLTRTLALELAPDRINVNNIAPGMILTPMNQAALDDPKLQAAQVQNIPLRRAGEPWEIARLAVYLASSDADYATGQSFTLDGGLVMNQGQGA</sequence>
<comment type="similarity">
    <text evidence="1">Belongs to the short-chain dehydrogenases/reductases (SDR) family.</text>
</comment>
<dbReference type="InterPro" id="IPR002347">
    <property type="entry name" value="SDR_fam"/>
</dbReference>
<reference evidence="2 3" key="1">
    <citation type="submission" date="2021-12" db="EMBL/GenBank/DDBJ databases">
        <title>Siccirubricoccus leaddurans sp. nov., a high concentration Zn2+ tolerance bacterium.</title>
        <authorList>
            <person name="Cao Y."/>
        </authorList>
    </citation>
    <scope>NUCLEOTIDE SEQUENCE [LARGE SCALE GENOMIC DNA]</scope>
    <source>
        <strain evidence="2 3">KC 17139</strain>
    </source>
</reference>
<protein>
    <submittedName>
        <fullName evidence="2">SDR family oxidoreductase</fullName>
    </submittedName>
</protein>
<keyword evidence="3" id="KW-1185">Reference proteome</keyword>
<dbReference type="SUPFAM" id="SSF51735">
    <property type="entry name" value="NAD(P)-binding Rossmann-fold domains"/>
    <property type="match status" value="1"/>
</dbReference>
<dbReference type="Proteomes" id="UP001523392">
    <property type="component" value="Unassembled WGS sequence"/>
</dbReference>
<proteinExistence type="inferred from homology"/>
<dbReference type="PROSITE" id="PS00061">
    <property type="entry name" value="ADH_SHORT"/>
    <property type="match status" value="1"/>
</dbReference>
<gene>
    <name evidence="2" type="ORF">JYK14_07210</name>
</gene>
<comment type="caution">
    <text evidence="2">The sequence shown here is derived from an EMBL/GenBank/DDBJ whole genome shotgun (WGS) entry which is preliminary data.</text>
</comment>
<dbReference type="EMBL" id="JAFIRR010000040">
    <property type="protein sequence ID" value="MCO6415965.1"/>
    <property type="molecule type" value="Genomic_DNA"/>
</dbReference>
<evidence type="ECO:0000256" key="1">
    <source>
        <dbReference type="ARBA" id="ARBA00006484"/>
    </source>
</evidence>
<dbReference type="Pfam" id="PF13561">
    <property type="entry name" value="adh_short_C2"/>
    <property type="match status" value="1"/>
</dbReference>